<sequence length="346" mass="35700">MWPEGIGTGAGSLPGADPREAAALVTGETPEFPALPELPHRSVGADMIGRTAGLLVDLAVEVVPTGWRVTPRTGRDLRRARDLMSADLDAFDDACDRTRPGWVKIAVAGPWTLAASVELASGHRVLTDHGAVREFAASLAEGLREHVAEVAERTGARVVVQLDEPGLPAVIAGSLPTASGYGTVRAVRAPDAQDTLRELIAGIDAPVVVHCCADVPPIRLLAGAGAAAVGIDATRPAFTGATARVEALDAIGETWDSGVPLLLGLLPGTAPRREPAIADLARTGYDLADRLGFDRRRLARLAVPTPACGLAGATPDWARRALALSRELGKAFADPDEVPAGGAGPA</sequence>
<organism evidence="2 3">
    <name type="scientific">Pseudonocardia nematodicida</name>
    <dbReference type="NCBI Taxonomy" id="1206997"/>
    <lineage>
        <taxon>Bacteria</taxon>
        <taxon>Bacillati</taxon>
        <taxon>Actinomycetota</taxon>
        <taxon>Actinomycetes</taxon>
        <taxon>Pseudonocardiales</taxon>
        <taxon>Pseudonocardiaceae</taxon>
        <taxon>Pseudonocardia</taxon>
    </lineage>
</organism>
<keyword evidence="3" id="KW-1185">Reference proteome</keyword>
<dbReference type="SUPFAM" id="SSF51726">
    <property type="entry name" value="UROD/MetE-like"/>
    <property type="match status" value="1"/>
</dbReference>
<evidence type="ECO:0000313" key="3">
    <source>
        <dbReference type="Proteomes" id="UP001494902"/>
    </source>
</evidence>
<dbReference type="Pfam" id="PF01717">
    <property type="entry name" value="Meth_synt_2"/>
    <property type="match status" value="1"/>
</dbReference>
<proteinExistence type="predicted"/>
<dbReference type="RefSeq" id="WP_349296768.1">
    <property type="nucleotide sequence ID" value="NZ_JBEDNQ010000001.1"/>
</dbReference>
<dbReference type="Gene3D" id="3.20.20.210">
    <property type="match status" value="1"/>
</dbReference>
<comment type="caution">
    <text evidence="2">The sequence shown here is derived from an EMBL/GenBank/DDBJ whole genome shotgun (WGS) entry which is preliminary data.</text>
</comment>
<reference evidence="2 3" key="1">
    <citation type="submission" date="2024-03" db="EMBL/GenBank/DDBJ databases">
        <title>Draft genome sequence of Pseudonocardia nematodicida JCM 31783.</title>
        <authorList>
            <person name="Butdee W."/>
            <person name="Duangmal K."/>
        </authorList>
    </citation>
    <scope>NUCLEOTIDE SEQUENCE [LARGE SCALE GENOMIC DNA]</scope>
    <source>
        <strain evidence="2 3">JCM 31783</strain>
    </source>
</reference>
<evidence type="ECO:0000259" key="1">
    <source>
        <dbReference type="Pfam" id="PF01717"/>
    </source>
</evidence>
<dbReference type="InterPro" id="IPR002629">
    <property type="entry name" value="Met_Synth_C/arc"/>
</dbReference>
<evidence type="ECO:0000313" key="2">
    <source>
        <dbReference type="EMBL" id="MEQ3548883.1"/>
    </source>
</evidence>
<dbReference type="EMBL" id="JBEDNQ010000001">
    <property type="protein sequence ID" value="MEQ3548883.1"/>
    <property type="molecule type" value="Genomic_DNA"/>
</dbReference>
<gene>
    <name evidence="2" type="ORF">WIS52_00240</name>
</gene>
<dbReference type="Proteomes" id="UP001494902">
    <property type="component" value="Unassembled WGS sequence"/>
</dbReference>
<accession>A0ABV1K6A5</accession>
<protein>
    <submittedName>
        <fullName evidence="2">Methionine synthase</fullName>
    </submittedName>
</protein>
<name>A0ABV1K6A5_9PSEU</name>
<dbReference type="InterPro" id="IPR038071">
    <property type="entry name" value="UROD/MetE-like_sf"/>
</dbReference>
<feature type="domain" description="Cobalamin-independent methionine synthase MetE C-terminal/archaeal" evidence="1">
    <location>
        <begin position="8"/>
        <end position="328"/>
    </location>
</feature>